<accession>A2EYH0</accession>
<name>A2EYH0_TRIV3</name>
<organism evidence="1 2">
    <name type="scientific">Trichomonas vaginalis (strain ATCC PRA-98 / G3)</name>
    <dbReference type="NCBI Taxonomy" id="412133"/>
    <lineage>
        <taxon>Eukaryota</taxon>
        <taxon>Metamonada</taxon>
        <taxon>Parabasalia</taxon>
        <taxon>Trichomonadida</taxon>
        <taxon>Trichomonadidae</taxon>
        <taxon>Trichomonas</taxon>
    </lineage>
</organism>
<dbReference type="RefSeq" id="XP_001314638.1">
    <property type="nucleotide sequence ID" value="XM_001314608.1"/>
</dbReference>
<keyword evidence="2" id="KW-1185">Reference proteome</keyword>
<dbReference type="InParanoid" id="A2EYH0"/>
<sequence>MISETEGNDDITDFQLNCAMHYFEDMITNLKHISETIELSLEKVDTSIDNTESEELTRVCISVKQFILQLHNKIVDQIFCLDQGKIQLEGIIEENTKLRDNYLKGVASVDAQTISSIESSVEALEKVSNLITKMNSLAKSESTPAKVTKELKPLFKQYTEAKNNLNNIKSQCVINQEISDRHHIKYQEEFKKKQQDIIDKFSFVISCAAETVCSSFSSMSLLETQTKLTKPELKVKFRDFEVPTFTPYVFKNKHHTLDPIESPVMNSAIVPYGVAEINKSFESSNRTFSPGEKVLLMDNTDRPYAAIEFENKIYCVPRNSLTIIKFGPPSKPGPITVDNY</sequence>
<dbReference type="EMBL" id="DS113540">
    <property type="protein sequence ID" value="EAY02323.1"/>
    <property type="molecule type" value="Genomic_DNA"/>
</dbReference>
<evidence type="ECO:0000313" key="2">
    <source>
        <dbReference type="Proteomes" id="UP000001542"/>
    </source>
</evidence>
<reference evidence="1" key="2">
    <citation type="journal article" date="2007" name="Science">
        <title>Draft genome sequence of the sexually transmitted pathogen Trichomonas vaginalis.</title>
        <authorList>
            <person name="Carlton J.M."/>
            <person name="Hirt R.P."/>
            <person name="Silva J.C."/>
            <person name="Delcher A.L."/>
            <person name="Schatz M."/>
            <person name="Zhao Q."/>
            <person name="Wortman J.R."/>
            <person name="Bidwell S.L."/>
            <person name="Alsmark U.C.M."/>
            <person name="Besteiro S."/>
            <person name="Sicheritz-Ponten T."/>
            <person name="Noel C.J."/>
            <person name="Dacks J.B."/>
            <person name="Foster P.G."/>
            <person name="Simillion C."/>
            <person name="Van de Peer Y."/>
            <person name="Miranda-Saavedra D."/>
            <person name="Barton G.J."/>
            <person name="Westrop G.D."/>
            <person name="Mueller S."/>
            <person name="Dessi D."/>
            <person name="Fiori P.L."/>
            <person name="Ren Q."/>
            <person name="Paulsen I."/>
            <person name="Zhang H."/>
            <person name="Bastida-Corcuera F.D."/>
            <person name="Simoes-Barbosa A."/>
            <person name="Brown M.T."/>
            <person name="Hayes R.D."/>
            <person name="Mukherjee M."/>
            <person name="Okumura C.Y."/>
            <person name="Schneider R."/>
            <person name="Smith A.J."/>
            <person name="Vanacova S."/>
            <person name="Villalvazo M."/>
            <person name="Haas B.J."/>
            <person name="Pertea M."/>
            <person name="Feldblyum T.V."/>
            <person name="Utterback T.R."/>
            <person name="Shu C.L."/>
            <person name="Osoegawa K."/>
            <person name="de Jong P.J."/>
            <person name="Hrdy I."/>
            <person name="Horvathova L."/>
            <person name="Zubacova Z."/>
            <person name="Dolezal P."/>
            <person name="Malik S.B."/>
            <person name="Logsdon J.M. Jr."/>
            <person name="Henze K."/>
            <person name="Gupta A."/>
            <person name="Wang C.C."/>
            <person name="Dunne R.L."/>
            <person name="Upcroft J.A."/>
            <person name="Upcroft P."/>
            <person name="White O."/>
            <person name="Salzberg S.L."/>
            <person name="Tang P."/>
            <person name="Chiu C.-H."/>
            <person name="Lee Y.-S."/>
            <person name="Embley T.M."/>
            <person name="Coombs G.H."/>
            <person name="Mottram J.C."/>
            <person name="Tachezy J."/>
            <person name="Fraser-Liggett C.M."/>
            <person name="Johnson P.J."/>
        </authorList>
    </citation>
    <scope>NUCLEOTIDE SEQUENCE [LARGE SCALE GENOMIC DNA]</scope>
    <source>
        <strain evidence="1">G3</strain>
    </source>
</reference>
<protein>
    <submittedName>
        <fullName evidence="1">Uncharacterized protein</fullName>
    </submittedName>
</protein>
<gene>
    <name evidence="1" type="ORF">TVAG_275970</name>
</gene>
<dbReference type="VEuPathDB" id="TrichDB:TVAG_275970"/>
<dbReference type="Proteomes" id="UP000001542">
    <property type="component" value="Unassembled WGS sequence"/>
</dbReference>
<dbReference type="AlphaFoldDB" id="A2EYH0"/>
<dbReference type="VEuPathDB" id="TrichDB:TVAGG3_0864320"/>
<reference evidence="1" key="1">
    <citation type="submission" date="2006-10" db="EMBL/GenBank/DDBJ databases">
        <authorList>
            <person name="Amadeo P."/>
            <person name="Zhao Q."/>
            <person name="Wortman J."/>
            <person name="Fraser-Liggett C."/>
            <person name="Carlton J."/>
        </authorList>
    </citation>
    <scope>NUCLEOTIDE SEQUENCE</scope>
    <source>
        <strain evidence="1">G3</strain>
    </source>
</reference>
<evidence type="ECO:0000313" key="1">
    <source>
        <dbReference type="EMBL" id="EAY02323.1"/>
    </source>
</evidence>
<proteinExistence type="predicted"/>
<dbReference type="SMR" id="A2EYH0"/>
<dbReference type="KEGG" id="tva:4760160"/>